<dbReference type="GO" id="GO:0045892">
    <property type="term" value="P:negative regulation of DNA-templated transcription"/>
    <property type="evidence" value="ECO:0007669"/>
    <property type="project" value="TreeGrafter"/>
</dbReference>
<dbReference type="GO" id="GO:0003700">
    <property type="term" value="F:DNA-binding transcription factor activity"/>
    <property type="evidence" value="ECO:0007669"/>
    <property type="project" value="TreeGrafter"/>
</dbReference>
<dbReference type="PROSITE" id="PS51077">
    <property type="entry name" value="HTH_ICLR"/>
    <property type="match status" value="1"/>
</dbReference>
<evidence type="ECO:0000259" key="1">
    <source>
        <dbReference type="PROSITE" id="PS51077"/>
    </source>
</evidence>
<dbReference type="Gene3D" id="1.10.10.10">
    <property type="entry name" value="Winged helix-like DNA-binding domain superfamily/Winged helix DNA-binding domain"/>
    <property type="match status" value="1"/>
</dbReference>
<dbReference type="EMBL" id="FNES01000006">
    <property type="protein sequence ID" value="SDJ61437.1"/>
    <property type="molecule type" value="Genomic_DNA"/>
</dbReference>
<feature type="domain" description="HTH iclR-type" evidence="1">
    <location>
        <begin position="6"/>
        <end position="67"/>
    </location>
</feature>
<dbReference type="SUPFAM" id="SSF46785">
    <property type="entry name" value="Winged helix' DNA-binding domain"/>
    <property type="match status" value="1"/>
</dbReference>
<accession>A0A1G8V6E1</accession>
<dbReference type="OrthoDB" id="6166718at2"/>
<sequence length="205" mass="22299">MAQDRVEAVERALTVLETFDSSQEAFSLAELAQTTGFYKSTLLRLLGSLARFGYVQRSADGRWQLGPTPLRLARRHPPSRHLAARVQPLLKQLTIETGETAALLEAQGNRVEVRLAALPDTALRHDLHPGSRWWLRDAENPCPELLGGTMIVRRLASSPGEPLRWLALSGPAGRLSPERASVALAAAEQALAARPTETPTAETAS</sequence>
<organism evidence="2 3">
    <name type="scientific">Billgrantia gudaonensis</name>
    <dbReference type="NCBI Taxonomy" id="376427"/>
    <lineage>
        <taxon>Bacteria</taxon>
        <taxon>Pseudomonadati</taxon>
        <taxon>Pseudomonadota</taxon>
        <taxon>Gammaproteobacteria</taxon>
        <taxon>Oceanospirillales</taxon>
        <taxon>Halomonadaceae</taxon>
        <taxon>Billgrantia</taxon>
    </lineage>
</organism>
<dbReference type="STRING" id="376427.SAMN04487954_10695"/>
<dbReference type="GO" id="GO:0003677">
    <property type="term" value="F:DNA binding"/>
    <property type="evidence" value="ECO:0007669"/>
    <property type="project" value="InterPro"/>
</dbReference>
<keyword evidence="3" id="KW-1185">Reference proteome</keyword>
<protein>
    <submittedName>
        <fullName evidence="2">Transcriptional regulator, IclR family</fullName>
    </submittedName>
</protein>
<dbReference type="Proteomes" id="UP000198525">
    <property type="component" value="Unassembled WGS sequence"/>
</dbReference>
<reference evidence="2 3" key="1">
    <citation type="submission" date="2016-10" db="EMBL/GenBank/DDBJ databases">
        <authorList>
            <person name="de Groot N.N."/>
        </authorList>
    </citation>
    <scope>NUCLEOTIDE SEQUENCE [LARGE SCALE GENOMIC DNA]</scope>
    <source>
        <strain evidence="2 3">CGMCC 1.6133</strain>
    </source>
</reference>
<dbReference type="InterPro" id="IPR036388">
    <property type="entry name" value="WH-like_DNA-bd_sf"/>
</dbReference>
<name>A0A1G8V6E1_9GAMM</name>
<proteinExistence type="predicted"/>
<evidence type="ECO:0000313" key="2">
    <source>
        <dbReference type="EMBL" id="SDJ61437.1"/>
    </source>
</evidence>
<evidence type="ECO:0000313" key="3">
    <source>
        <dbReference type="Proteomes" id="UP000198525"/>
    </source>
</evidence>
<dbReference type="RefSeq" id="WP_089685329.1">
    <property type="nucleotide sequence ID" value="NZ_FNES01000006.1"/>
</dbReference>
<dbReference type="InterPro" id="IPR036390">
    <property type="entry name" value="WH_DNA-bd_sf"/>
</dbReference>
<dbReference type="PANTHER" id="PTHR30136">
    <property type="entry name" value="HELIX-TURN-HELIX TRANSCRIPTIONAL REGULATOR, ICLR FAMILY"/>
    <property type="match status" value="1"/>
</dbReference>
<dbReference type="Pfam" id="PF09339">
    <property type="entry name" value="HTH_IclR"/>
    <property type="match status" value="1"/>
</dbReference>
<dbReference type="SUPFAM" id="SSF55781">
    <property type="entry name" value="GAF domain-like"/>
    <property type="match status" value="1"/>
</dbReference>
<gene>
    <name evidence="2" type="ORF">SAMN04487954_10695</name>
</gene>
<dbReference type="AlphaFoldDB" id="A0A1G8V6E1"/>
<dbReference type="InterPro" id="IPR050707">
    <property type="entry name" value="HTH_MetabolicPath_Reg"/>
</dbReference>
<dbReference type="InterPro" id="IPR005471">
    <property type="entry name" value="Tscrpt_reg_IclR_N"/>
</dbReference>
<dbReference type="SMART" id="SM00346">
    <property type="entry name" value="HTH_ICLR"/>
    <property type="match status" value="1"/>
</dbReference>
<dbReference type="PANTHER" id="PTHR30136:SF35">
    <property type="entry name" value="HTH-TYPE TRANSCRIPTIONAL REGULATOR RV1719"/>
    <property type="match status" value="1"/>
</dbReference>